<dbReference type="Proteomes" id="UP000663841">
    <property type="component" value="Unassembled WGS sequence"/>
</dbReference>
<sequence length="620" mass="68283">MTAINSTRDYSNTYAMMGLHPTDLRPTKQRQSAMIKYGSFLRKIVPRISRRPLGAVGIISSRPRHASTQSISSLAAAVTLINIGFAQTPGMSFLSEAASFPLKNVLATQRIDVPVSGISSQQRKSSGKLSLLAPPLDEILDRGMNHHDSSDLVPTMTVSGLPQISFDAEEQGHSTGSGLHLPTSLALGVRPSSISLVQAISILPRAETDALVMPFNEANANIHPTPIPPYIRSLMRPPTRTSSFYNPAARSYRLLSGASNQSSSSLLTTATYVTAPTSPPPSVRSLPRCESPTPLSISTPRIRVQSFQASSLRHSVIPDDYHYEEPWASDRFFNRNPVSDKPRSPASDASSISDSPSRKILIVGSSYKDHGQVKKMFSIETLDGALEDRNRLKTCFKERSYSVQTLFEEGFNRKRALTRIAQFLADAESGDVRAIVFTGHGYTDGNGTVSLVPPECSEKSEVITRAEWDQNIRDNSRPGVIVFSIMAHCFSGEVMRQDLDSQVWDAPAEADASKDEPIFLTFAASDETAYESWVTRDSSVQSRSCDHFIHALIGAIRSIDVNAGTWNQFFQEFDWHFQRARSCASWHDKQSAPITPNWRSSNLQTPRFSASGLIRLSVLF</sequence>
<feature type="domain" description="Peptidase C14 caspase" evidence="2">
    <location>
        <begin position="359"/>
        <end position="503"/>
    </location>
</feature>
<reference evidence="3" key="1">
    <citation type="submission" date="2021-01" db="EMBL/GenBank/DDBJ databases">
        <authorList>
            <person name="Kaushik A."/>
        </authorList>
    </citation>
    <scope>NUCLEOTIDE SEQUENCE</scope>
    <source>
        <strain evidence="3">AG3-T5</strain>
    </source>
</reference>
<organism evidence="3 4">
    <name type="scientific">Rhizoctonia solani</name>
    <dbReference type="NCBI Taxonomy" id="456999"/>
    <lineage>
        <taxon>Eukaryota</taxon>
        <taxon>Fungi</taxon>
        <taxon>Dikarya</taxon>
        <taxon>Basidiomycota</taxon>
        <taxon>Agaricomycotina</taxon>
        <taxon>Agaricomycetes</taxon>
        <taxon>Cantharellales</taxon>
        <taxon>Ceratobasidiaceae</taxon>
        <taxon>Rhizoctonia</taxon>
    </lineage>
</organism>
<dbReference type="Gene3D" id="3.40.50.1460">
    <property type="match status" value="1"/>
</dbReference>
<dbReference type="EMBL" id="CAJMWW010000622">
    <property type="protein sequence ID" value="CAE6475437.1"/>
    <property type="molecule type" value="Genomic_DNA"/>
</dbReference>
<proteinExistence type="predicted"/>
<feature type="region of interest" description="Disordered" evidence="1">
    <location>
        <begin position="276"/>
        <end position="297"/>
    </location>
</feature>
<name>A0A8H3C8N4_9AGAM</name>
<comment type="caution">
    <text evidence="3">The sequence shown here is derived from an EMBL/GenBank/DDBJ whole genome shotgun (WGS) entry which is preliminary data.</text>
</comment>
<dbReference type="InterPro" id="IPR011600">
    <property type="entry name" value="Pept_C14_caspase"/>
</dbReference>
<dbReference type="OrthoDB" id="5571054at2759"/>
<evidence type="ECO:0000259" key="2">
    <source>
        <dbReference type="Pfam" id="PF00656"/>
    </source>
</evidence>
<dbReference type="Pfam" id="PF00656">
    <property type="entry name" value="Peptidase_C14"/>
    <property type="match status" value="1"/>
</dbReference>
<accession>A0A8H3C8N4</accession>
<dbReference type="AlphaFoldDB" id="A0A8H3C8N4"/>
<dbReference type="GO" id="GO:0004197">
    <property type="term" value="F:cysteine-type endopeptidase activity"/>
    <property type="evidence" value="ECO:0007669"/>
    <property type="project" value="InterPro"/>
</dbReference>
<evidence type="ECO:0000313" key="3">
    <source>
        <dbReference type="EMBL" id="CAE6475437.1"/>
    </source>
</evidence>
<evidence type="ECO:0000256" key="1">
    <source>
        <dbReference type="SAM" id="MobiDB-lite"/>
    </source>
</evidence>
<gene>
    <name evidence="3" type="ORF">RDB_LOCUS188802</name>
</gene>
<protein>
    <recommendedName>
        <fullName evidence="2">Peptidase C14 caspase domain-containing protein</fullName>
    </recommendedName>
</protein>
<dbReference type="GO" id="GO:0006508">
    <property type="term" value="P:proteolysis"/>
    <property type="evidence" value="ECO:0007669"/>
    <property type="project" value="InterPro"/>
</dbReference>
<evidence type="ECO:0000313" key="4">
    <source>
        <dbReference type="Proteomes" id="UP000663841"/>
    </source>
</evidence>